<accession>A0A2A2FAP3</accession>
<dbReference type="InterPro" id="IPR044878">
    <property type="entry name" value="UbiA_sf"/>
</dbReference>
<dbReference type="Proteomes" id="UP000218896">
    <property type="component" value="Unassembled WGS sequence"/>
</dbReference>
<evidence type="ECO:0000256" key="13">
    <source>
        <dbReference type="NCBIfam" id="TIGR01474"/>
    </source>
</evidence>
<keyword evidence="7 12" id="KW-0831">Ubiquinone biosynthesis</keyword>
<evidence type="ECO:0000256" key="2">
    <source>
        <dbReference type="ARBA" id="ARBA00004141"/>
    </source>
</evidence>
<dbReference type="NCBIfam" id="TIGR01474">
    <property type="entry name" value="ubiA_proteo"/>
    <property type="match status" value="1"/>
</dbReference>
<comment type="similarity">
    <text evidence="3 12">Belongs to the UbiA prenyltransferase family.</text>
</comment>
<dbReference type="UniPathway" id="UPA00232"/>
<keyword evidence="6 12" id="KW-0808">Transferase</keyword>
<evidence type="ECO:0000256" key="8">
    <source>
        <dbReference type="ARBA" id="ARBA00022692"/>
    </source>
</evidence>
<evidence type="ECO:0000313" key="14">
    <source>
        <dbReference type="EMBL" id="PAU81804.1"/>
    </source>
</evidence>
<dbReference type="InterPro" id="IPR030470">
    <property type="entry name" value="UbiA_prenylTrfase_CS"/>
</dbReference>
<evidence type="ECO:0000256" key="4">
    <source>
        <dbReference type="ARBA" id="ARBA00022475"/>
    </source>
</evidence>
<keyword evidence="10 12" id="KW-1133">Transmembrane helix</keyword>
<feature type="transmembrane region" description="Helical" evidence="12">
    <location>
        <begin position="53"/>
        <end position="77"/>
    </location>
</feature>
<dbReference type="GO" id="GO:0006744">
    <property type="term" value="P:ubiquinone biosynthetic process"/>
    <property type="evidence" value="ECO:0007669"/>
    <property type="project" value="UniProtKB-UniRule"/>
</dbReference>
<dbReference type="InterPro" id="IPR000537">
    <property type="entry name" value="UbiA_prenyltransferase"/>
</dbReference>
<feature type="transmembrane region" description="Helical" evidence="12">
    <location>
        <begin position="277"/>
        <end position="297"/>
    </location>
</feature>
<reference evidence="14 15" key="1">
    <citation type="submission" date="2017-08" db="EMBL/GenBank/DDBJ databases">
        <title>Halovibrio sewagensis sp. nov., isolated from wastewater of high salinity.</title>
        <authorList>
            <person name="Dong X."/>
            <person name="Zhang G."/>
        </authorList>
    </citation>
    <scope>NUCLEOTIDE SEQUENCE [LARGE SCALE GENOMIC DNA]</scope>
    <source>
        <strain evidence="14 15">YL5-2</strain>
    </source>
</reference>
<comment type="subcellular location">
    <subcellularLocation>
        <location evidence="12">Cell inner membrane</location>
        <topology evidence="12">Multi-pass membrane protein</topology>
    </subcellularLocation>
    <subcellularLocation>
        <location evidence="2">Membrane</location>
        <topology evidence="2">Multi-pass membrane protein</topology>
    </subcellularLocation>
</comment>
<evidence type="ECO:0000256" key="7">
    <source>
        <dbReference type="ARBA" id="ARBA00022688"/>
    </source>
</evidence>
<comment type="catalytic activity">
    <reaction evidence="12">
        <text>all-trans-octaprenyl diphosphate + 4-hydroxybenzoate = 4-hydroxy-3-(all-trans-octaprenyl)benzoate + diphosphate</text>
        <dbReference type="Rhea" id="RHEA:27782"/>
        <dbReference type="ChEBI" id="CHEBI:1617"/>
        <dbReference type="ChEBI" id="CHEBI:17879"/>
        <dbReference type="ChEBI" id="CHEBI:33019"/>
        <dbReference type="ChEBI" id="CHEBI:57711"/>
        <dbReference type="EC" id="2.5.1.39"/>
    </reaction>
</comment>
<dbReference type="FunFam" id="1.20.120.1780:FF:000001">
    <property type="entry name" value="4-hydroxybenzoate octaprenyltransferase"/>
    <property type="match status" value="1"/>
</dbReference>
<evidence type="ECO:0000256" key="12">
    <source>
        <dbReference type="HAMAP-Rule" id="MF_01635"/>
    </source>
</evidence>
<keyword evidence="8 12" id="KW-0812">Transmembrane</keyword>
<keyword evidence="15" id="KW-1185">Reference proteome</keyword>
<dbReference type="AlphaFoldDB" id="A0A2A2FAP3"/>
<dbReference type="Pfam" id="PF01040">
    <property type="entry name" value="UbiA"/>
    <property type="match status" value="1"/>
</dbReference>
<keyword evidence="9 12" id="KW-0460">Magnesium</keyword>
<comment type="caution">
    <text evidence="14">The sequence shown here is derived from an EMBL/GenBank/DDBJ whole genome shotgun (WGS) entry which is preliminary data.</text>
</comment>
<comment type="function">
    <text evidence="12">Catalyzes the prenylation of para-hydroxybenzoate (PHB) with an all-trans polyprenyl group. Mediates the second step in the final reaction sequence of ubiquinone-8 (UQ-8) biosynthesis, which is the condensation of the polyisoprenoid side chain with PHB, generating the first membrane-bound Q intermediate 3-octaprenyl-4-hydroxybenzoate.</text>
</comment>
<dbReference type="CDD" id="cd13959">
    <property type="entry name" value="PT_UbiA_COQ2"/>
    <property type="match status" value="1"/>
</dbReference>
<dbReference type="HAMAP" id="MF_01635">
    <property type="entry name" value="UbiA"/>
    <property type="match status" value="1"/>
</dbReference>
<dbReference type="RefSeq" id="WP_095615904.1">
    <property type="nucleotide sequence ID" value="NZ_NSKD01000001.1"/>
</dbReference>
<organism evidence="14 15">
    <name type="scientific">Halovibrio salipaludis</name>
    <dbReference type="NCBI Taxonomy" id="2032626"/>
    <lineage>
        <taxon>Bacteria</taxon>
        <taxon>Pseudomonadati</taxon>
        <taxon>Pseudomonadota</taxon>
        <taxon>Gammaproteobacteria</taxon>
        <taxon>Oceanospirillales</taxon>
        <taxon>Halomonadaceae</taxon>
        <taxon>Halovibrio</taxon>
    </lineage>
</organism>
<evidence type="ECO:0000256" key="3">
    <source>
        <dbReference type="ARBA" id="ARBA00005985"/>
    </source>
</evidence>
<comment type="pathway">
    <text evidence="12">Cofactor biosynthesis; ubiquinone biosynthesis.</text>
</comment>
<proteinExistence type="inferred from homology"/>
<dbReference type="EMBL" id="NSKD01000001">
    <property type="protein sequence ID" value="PAU81804.1"/>
    <property type="molecule type" value="Genomic_DNA"/>
</dbReference>
<dbReference type="EC" id="2.5.1.39" evidence="12 13"/>
<feature type="transmembrane region" description="Helical" evidence="12">
    <location>
        <begin position="125"/>
        <end position="142"/>
    </location>
</feature>
<dbReference type="InterPro" id="IPR039653">
    <property type="entry name" value="Prenyltransferase"/>
</dbReference>
<dbReference type="InterPro" id="IPR006370">
    <property type="entry name" value="HB_polyprenyltransferase-like"/>
</dbReference>
<keyword evidence="5 12" id="KW-0997">Cell inner membrane</keyword>
<dbReference type="GO" id="GO:0008412">
    <property type="term" value="F:4-hydroxybenzoate polyprenyltransferase activity"/>
    <property type="evidence" value="ECO:0007669"/>
    <property type="project" value="UniProtKB-UniRule"/>
</dbReference>
<keyword evidence="4 12" id="KW-1003">Cell membrane</keyword>
<name>A0A2A2FAP3_9GAMM</name>
<dbReference type="OrthoDB" id="9782418at2"/>
<evidence type="ECO:0000256" key="1">
    <source>
        <dbReference type="ARBA" id="ARBA00001946"/>
    </source>
</evidence>
<evidence type="ECO:0000256" key="6">
    <source>
        <dbReference type="ARBA" id="ARBA00022679"/>
    </source>
</evidence>
<feature type="transmembrane region" description="Helical" evidence="12">
    <location>
        <begin position="245"/>
        <end position="265"/>
    </location>
</feature>
<dbReference type="Gene3D" id="1.10.357.140">
    <property type="entry name" value="UbiA prenyltransferase"/>
    <property type="match status" value="1"/>
</dbReference>
<dbReference type="PROSITE" id="PS00943">
    <property type="entry name" value="UBIA"/>
    <property type="match status" value="1"/>
</dbReference>
<dbReference type="GO" id="GO:0005886">
    <property type="term" value="C:plasma membrane"/>
    <property type="evidence" value="ECO:0007669"/>
    <property type="project" value="UniProtKB-SubCell"/>
</dbReference>
<dbReference type="Gene3D" id="1.20.120.1780">
    <property type="entry name" value="UbiA prenyltransferase"/>
    <property type="match status" value="1"/>
</dbReference>
<dbReference type="PANTHER" id="PTHR11048">
    <property type="entry name" value="PRENYLTRANSFERASES"/>
    <property type="match status" value="1"/>
</dbReference>
<gene>
    <name evidence="12 14" type="primary">ubiA</name>
    <name evidence="14" type="ORF">CK501_01225</name>
</gene>
<evidence type="ECO:0000313" key="15">
    <source>
        <dbReference type="Proteomes" id="UP000218896"/>
    </source>
</evidence>
<dbReference type="FunFam" id="1.10.357.140:FF:000002">
    <property type="entry name" value="4-hydroxybenzoate octaprenyltransferase"/>
    <property type="match status" value="1"/>
</dbReference>
<comment type="cofactor">
    <cofactor evidence="1 12">
        <name>Mg(2+)</name>
        <dbReference type="ChEBI" id="CHEBI:18420"/>
    </cofactor>
</comment>
<feature type="transmembrane region" description="Helical" evidence="12">
    <location>
        <begin position="98"/>
        <end position="119"/>
    </location>
</feature>
<dbReference type="PANTHER" id="PTHR11048:SF28">
    <property type="entry name" value="4-HYDROXYBENZOATE POLYPRENYLTRANSFERASE, MITOCHONDRIAL"/>
    <property type="match status" value="1"/>
</dbReference>
<feature type="transmembrane region" description="Helical" evidence="12">
    <location>
        <begin position="178"/>
        <end position="198"/>
    </location>
</feature>
<keyword evidence="11 12" id="KW-0472">Membrane</keyword>
<evidence type="ECO:0000256" key="5">
    <source>
        <dbReference type="ARBA" id="ARBA00022519"/>
    </source>
</evidence>
<protein>
    <recommendedName>
        <fullName evidence="12 13">4-hydroxybenzoate octaprenyltransferase</fullName>
        <ecNumber evidence="12 13">2.5.1.39</ecNumber>
    </recommendedName>
    <alternativeName>
        <fullName evidence="12">4-HB polyprenyltransferase</fullName>
    </alternativeName>
</protein>
<evidence type="ECO:0000256" key="9">
    <source>
        <dbReference type="ARBA" id="ARBA00022842"/>
    </source>
</evidence>
<evidence type="ECO:0000256" key="11">
    <source>
        <dbReference type="ARBA" id="ARBA00023136"/>
    </source>
</evidence>
<evidence type="ECO:0000256" key="10">
    <source>
        <dbReference type="ARBA" id="ARBA00022989"/>
    </source>
</evidence>
<sequence>MTTTRLQPALDRARERLPDFIQLMRINRPIGSLLLLWPTWWALWLAADGIPSLANLVIFTLGVFFMRAAGCVINDFADRNLDGHVKRTRERPLATGRVRPGEAIALFLTLCLVSFLMVVFFTNRLTLWLSFGGVALAFIYPFMKRYTHLPQIVLGAAFSWAIPMAWAAEAGEVTRIAWLLYIANLVWTVAYDTLYAMVDRDDDLKIGIKSTAVLFGDMDRAAVGTLQVTTLLTLLLVGVQTSLGVLFILGVLAMGGLFGYQQWLIQGRERENCFRAFLNNNWAGFAVFLGLALDLALS</sequence>